<dbReference type="GO" id="GO:0005737">
    <property type="term" value="C:cytoplasm"/>
    <property type="evidence" value="ECO:0007669"/>
    <property type="project" value="UniProtKB-SubCell"/>
</dbReference>
<dbReference type="SUPFAM" id="SSF81301">
    <property type="entry name" value="Nucleotidyltransferase"/>
    <property type="match status" value="1"/>
</dbReference>
<accession>A0A5B8YE11</accession>
<comment type="function">
    <text evidence="2">Functions as a ribosomal silencing factor. Interacts with ribosomal protein uL14 (rplN), blocking formation of intersubunit bridge B8. Prevents association of the 30S and 50S ribosomal subunits and the formation of functional ribosomes, thus repressing translation.</text>
</comment>
<dbReference type="GO" id="GO:0042256">
    <property type="term" value="P:cytosolic ribosome assembly"/>
    <property type="evidence" value="ECO:0007669"/>
    <property type="project" value="UniProtKB-UniRule"/>
</dbReference>
<accession>A0A4Y6Q218</accession>
<comment type="similarity">
    <text evidence="1 2">Belongs to the Iojap/RsfS family.</text>
</comment>
<dbReference type="Gene3D" id="3.30.460.10">
    <property type="entry name" value="Beta Polymerase, domain 2"/>
    <property type="match status" value="1"/>
</dbReference>
<dbReference type="Pfam" id="PF02410">
    <property type="entry name" value="RsfS"/>
    <property type="match status" value="1"/>
</dbReference>
<evidence type="ECO:0000313" key="5">
    <source>
        <dbReference type="Proteomes" id="UP000315995"/>
    </source>
</evidence>
<dbReference type="PANTHER" id="PTHR21043:SF0">
    <property type="entry name" value="MITOCHONDRIAL ASSEMBLY OF RIBOSOMAL LARGE SUBUNIT PROTEIN 1"/>
    <property type="match status" value="1"/>
</dbReference>
<dbReference type="NCBIfam" id="TIGR00090">
    <property type="entry name" value="rsfS_iojap_ybeB"/>
    <property type="match status" value="1"/>
</dbReference>
<dbReference type="EMBL" id="CP041186">
    <property type="protein sequence ID" value="QDG54227.1"/>
    <property type="molecule type" value="Genomic_DNA"/>
</dbReference>
<evidence type="ECO:0000256" key="3">
    <source>
        <dbReference type="SAM" id="MobiDB-lite"/>
    </source>
</evidence>
<sequence length="159" mass="17412">MSNDTPLPSGSTPQTPSDGGNSDIYALNADEVDTETLARDIAGLTWDLKALNTKAIDLRGLVSYTDFVIVCTATSDRHVQAIAKHVQNSLSEAGYKPLGIEGVESGQWALIDFGDAILHIFNGSVRDEYDLERMWPDAPFLELEDGPDDLYGHFELQKL</sequence>
<feature type="compositionally biased region" description="Polar residues" evidence="3">
    <location>
        <begin position="1"/>
        <end position="20"/>
    </location>
</feature>
<proteinExistence type="inferred from homology"/>
<keyword evidence="2" id="KW-0963">Cytoplasm</keyword>
<comment type="subunit">
    <text evidence="2">Interacts with ribosomal protein uL14 (rplN).</text>
</comment>
<keyword evidence="2" id="KW-0678">Repressor</keyword>
<dbReference type="InterPro" id="IPR004394">
    <property type="entry name" value="Iojap/RsfS/C7orf30"/>
</dbReference>
<evidence type="ECO:0000256" key="2">
    <source>
        <dbReference type="HAMAP-Rule" id="MF_01477"/>
    </source>
</evidence>
<dbReference type="PANTHER" id="PTHR21043">
    <property type="entry name" value="IOJAP SUPERFAMILY ORTHOLOG"/>
    <property type="match status" value="1"/>
</dbReference>
<dbReference type="GO" id="GO:0043023">
    <property type="term" value="F:ribosomal large subunit binding"/>
    <property type="evidence" value="ECO:0007669"/>
    <property type="project" value="TreeGrafter"/>
</dbReference>
<dbReference type="Proteomes" id="UP000315995">
    <property type="component" value="Chromosome"/>
</dbReference>
<dbReference type="HAMAP" id="MF_01477">
    <property type="entry name" value="Iojap_RsfS"/>
    <property type="match status" value="1"/>
</dbReference>
<dbReference type="OrthoDB" id="9793681at2"/>
<comment type="subcellular location">
    <subcellularLocation>
        <location evidence="2">Cytoplasm</location>
    </subcellularLocation>
</comment>
<organism evidence="4 5">
    <name type="scientific">Persicimonas caeni</name>
    <dbReference type="NCBI Taxonomy" id="2292766"/>
    <lineage>
        <taxon>Bacteria</taxon>
        <taxon>Deltaproteobacteria</taxon>
        <taxon>Bradymonadales</taxon>
        <taxon>Bradymonadaceae</taxon>
        <taxon>Persicimonas</taxon>
    </lineage>
</organism>
<protein>
    <recommendedName>
        <fullName evidence="2">Ribosomal silencing factor RsfS</fullName>
    </recommendedName>
</protein>
<dbReference type="GO" id="GO:0017148">
    <property type="term" value="P:negative regulation of translation"/>
    <property type="evidence" value="ECO:0007669"/>
    <property type="project" value="UniProtKB-UniRule"/>
</dbReference>
<keyword evidence="5" id="KW-1185">Reference proteome</keyword>
<gene>
    <name evidence="2 4" type="primary">rsfS</name>
    <name evidence="4" type="ORF">FIV42_26830</name>
</gene>
<dbReference type="RefSeq" id="WP_141200671.1">
    <property type="nucleotide sequence ID" value="NZ_CP041186.1"/>
</dbReference>
<feature type="region of interest" description="Disordered" evidence="3">
    <location>
        <begin position="1"/>
        <end position="24"/>
    </location>
</feature>
<name>A0A4Y6Q218_PERCE</name>
<evidence type="ECO:0000313" key="4">
    <source>
        <dbReference type="EMBL" id="QDG54227.1"/>
    </source>
</evidence>
<dbReference type="AlphaFoldDB" id="A0A4Y6Q218"/>
<dbReference type="GO" id="GO:0090071">
    <property type="term" value="P:negative regulation of ribosome biogenesis"/>
    <property type="evidence" value="ECO:0007669"/>
    <property type="project" value="UniProtKB-UniRule"/>
</dbReference>
<evidence type="ECO:0000256" key="1">
    <source>
        <dbReference type="ARBA" id="ARBA00010574"/>
    </source>
</evidence>
<dbReference type="InterPro" id="IPR043519">
    <property type="entry name" value="NT_sf"/>
</dbReference>
<reference evidence="4 5" key="1">
    <citation type="submission" date="2019-06" db="EMBL/GenBank/DDBJ databases">
        <title>Persicimonas caeni gen. nov., sp. nov., a predatory bacterium isolated from solar saltern.</title>
        <authorList>
            <person name="Wang S."/>
        </authorList>
    </citation>
    <scope>NUCLEOTIDE SEQUENCE [LARGE SCALE GENOMIC DNA]</scope>
    <source>
        <strain evidence="4 5">YN101</strain>
    </source>
</reference>
<keyword evidence="2" id="KW-0810">Translation regulation</keyword>